<dbReference type="Pfam" id="PF13377">
    <property type="entry name" value="Peripla_BP_3"/>
    <property type="match status" value="1"/>
</dbReference>
<gene>
    <name evidence="6" type="ORF">CKO28_20435</name>
</gene>
<dbReference type="PROSITE" id="PS50932">
    <property type="entry name" value="HTH_LACI_2"/>
    <property type="match status" value="1"/>
</dbReference>
<dbReference type="PANTHER" id="PTHR30146">
    <property type="entry name" value="LACI-RELATED TRANSCRIPTIONAL REPRESSOR"/>
    <property type="match status" value="1"/>
</dbReference>
<dbReference type="InterPro" id="IPR010982">
    <property type="entry name" value="Lambda_DNA-bd_dom_sf"/>
</dbReference>
<dbReference type="PANTHER" id="PTHR30146:SF109">
    <property type="entry name" value="HTH-TYPE TRANSCRIPTIONAL REGULATOR GALS"/>
    <property type="match status" value="1"/>
</dbReference>
<dbReference type="CDD" id="cd01392">
    <property type="entry name" value="HTH_LacI"/>
    <property type="match status" value="1"/>
</dbReference>
<dbReference type="InterPro" id="IPR000843">
    <property type="entry name" value="HTH_LacI"/>
</dbReference>
<dbReference type="SUPFAM" id="SSF53822">
    <property type="entry name" value="Periplasmic binding protein-like I"/>
    <property type="match status" value="1"/>
</dbReference>
<feature type="region of interest" description="Disordered" evidence="4">
    <location>
        <begin position="329"/>
        <end position="353"/>
    </location>
</feature>
<accession>A0ABS1DIT7</accession>
<keyword evidence="1" id="KW-0805">Transcription regulation</keyword>
<dbReference type="RefSeq" id="WP_200342758.1">
    <property type="nucleotide sequence ID" value="NZ_NRRL01000092.1"/>
</dbReference>
<dbReference type="PROSITE" id="PS00356">
    <property type="entry name" value="HTH_LACI_1"/>
    <property type="match status" value="1"/>
</dbReference>
<dbReference type="SUPFAM" id="SSF47413">
    <property type="entry name" value="lambda repressor-like DNA-binding domains"/>
    <property type="match status" value="1"/>
</dbReference>
<dbReference type="EMBL" id="NRRL01000092">
    <property type="protein sequence ID" value="MBK1670396.1"/>
    <property type="molecule type" value="Genomic_DNA"/>
</dbReference>
<evidence type="ECO:0000256" key="2">
    <source>
        <dbReference type="ARBA" id="ARBA00023125"/>
    </source>
</evidence>
<protein>
    <recommendedName>
        <fullName evidence="5">HTH lacI-type domain-containing protein</fullName>
    </recommendedName>
</protein>
<dbReference type="Gene3D" id="1.10.260.40">
    <property type="entry name" value="lambda repressor-like DNA-binding domains"/>
    <property type="match status" value="1"/>
</dbReference>
<organism evidence="6 7">
    <name type="scientific">Rhodovibrio sodomensis</name>
    <dbReference type="NCBI Taxonomy" id="1088"/>
    <lineage>
        <taxon>Bacteria</taxon>
        <taxon>Pseudomonadati</taxon>
        <taxon>Pseudomonadota</taxon>
        <taxon>Alphaproteobacteria</taxon>
        <taxon>Rhodospirillales</taxon>
        <taxon>Rhodovibrionaceae</taxon>
        <taxon>Rhodovibrio</taxon>
    </lineage>
</organism>
<keyword evidence="3" id="KW-0804">Transcription</keyword>
<reference evidence="6 7" key="1">
    <citation type="journal article" date="2020" name="Microorganisms">
        <title>Osmotic Adaptation and Compatible Solute Biosynthesis of Phototrophic Bacteria as Revealed from Genome Analyses.</title>
        <authorList>
            <person name="Imhoff J.F."/>
            <person name="Rahn T."/>
            <person name="Kunzel S."/>
            <person name="Keller A."/>
            <person name="Neulinger S.C."/>
        </authorList>
    </citation>
    <scope>NUCLEOTIDE SEQUENCE [LARGE SCALE GENOMIC DNA]</scope>
    <source>
        <strain evidence="6 7">DSM 9895</strain>
    </source>
</reference>
<evidence type="ECO:0000313" key="6">
    <source>
        <dbReference type="EMBL" id="MBK1670396.1"/>
    </source>
</evidence>
<dbReference type="Proteomes" id="UP001296873">
    <property type="component" value="Unassembled WGS sequence"/>
</dbReference>
<keyword evidence="7" id="KW-1185">Reference proteome</keyword>
<comment type="caution">
    <text evidence="6">The sequence shown here is derived from an EMBL/GenBank/DDBJ whole genome shotgun (WGS) entry which is preliminary data.</text>
</comment>
<evidence type="ECO:0000256" key="1">
    <source>
        <dbReference type="ARBA" id="ARBA00023015"/>
    </source>
</evidence>
<evidence type="ECO:0000259" key="5">
    <source>
        <dbReference type="PROSITE" id="PS50932"/>
    </source>
</evidence>
<feature type="domain" description="HTH lacI-type" evidence="5">
    <location>
        <begin position="2"/>
        <end position="56"/>
    </location>
</feature>
<evidence type="ECO:0000256" key="3">
    <source>
        <dbReference type="ARBA" id="ARBA00023163"/>
    </source>
</evidence>
<dbReference type="InterPro" id="IPR028082">
    <property type="entry name" value="Peripla_BP_I"/>
</dbReference>
<dbReference type="Pfam" id="PF00356">
    <property type="entry name" value="LacI"/>
    <property type="match status" value="1"/>
</dbReference>
<dbReference type="SMART" id="SM00354">
    <property type="entry name" value="HTH_LACI"/>
    <property type="match status" value="1"/>
</dbReference>
<evidence type="ECO:0000313" key="7">
    <source>
        <dbReference type="Proteomes" id="UP001296873"/>
    </source>
</evidence>
<dbReference type="Gene3D" id="3.40.50.2300">
    <property type="match status" value="2"/>
</dbReference>
<name>A0ABS1DIT7_9PROT</name>
<evidence type="ECO:0000256" key="4">
    <source>
        <dbReference type="SAM" id="MobiDB-lite"/>
    </source>
</evidence>
<sequence>MTTIHEVAQYAQVSIATVSRYLNDTAGVRPETGRRVREAIAALDFQPNQIGRSLKTASTRALGIVIPSLENPVFAQAVSGFDAAARRRGYSVMMTTSEYDQHREIEAVETLLRYQVDGLALTATRSDAPVVRERLAANRAPYTLIYNEPTPDERAVVTVDNAAAAAVAAEHLVELGHRRLAMITGRLAESDRASRRRDGFVGAIARLGLPAPQVREVDFSARDVRPVLEQLLGTPATRPTALFCSNDRLAIAVIGAANRMGLRVPRDISVVGFDGIDLAREFVPSLTTVVQPSYDIGYAAAKAMLDRRAGQDPTMPVILPFSLRIGESTAPLGQDGPTTPRPVCPPQSNEAML</sequence>
<dbReference type="InterPro" id="IPR046335">
    <property type="entry name" value="LacI/GalR-like_sensor"/>
</dbReference>
<keyword evidence="2" id="KW-0238">DNA-binding</keyword>
<proteinExistence type="predicted"/>